<comment type="similarity">
    <text evidence="1">Belongs to the PC-esterase family. TBL subfamily.</text>
</comment>
<dbReference type="GO" id="GO:0005794">
    <property type="term" value="C:Golgi apparatus"/>
    <property type="evidence" value="ECO:0007669"/>
    <property type="project" value="TreeGrafter"/>
</dbReference>
<evidence type="ECO:0000256" key="1">
    <source>
        <dbReference type="ARBA" id="ARBA00007727"/>
    </source>
</evidence>
<dbReference type="PANTHER" id="PTHR32285">
    <property type="entry name" value="PROTEIN TRICHOME BIREFRINGENCE-LIKE 9-RELATED"/>
    <property type="match status" value="1"/>
</dbReference>
<dbReference type="AlphaFoldDB" id="A0A8S0QVP9"/>
<evidence type="ECO:0000313" key="4">
    <source>
        <dbReference type="Proteomes" id="UP000594638"/>
    </source>
</evidence>
<accession>A0A8S0QVP9</accession>
<dbReference type="Pfam" id="PF13839">
    <property type="entry name" value="PC-Esterase"/>
    <property type="match status" value="1"/>
</dbReference>
<organism evidence="3 4">
    <name type="scientific">Olea europaea subsp. europaea</name>
    <dbReference type="NCBI Taxonomy" id="158383"/>
    <lineage>
        <taxon>Eukaryota</taxon>
        <taxon>Viridiplantae</taxon>
        <taxon>Streptophyta</taxon>
        <taxon>Embryophyta</taxon>
        <taxon>Tracheophyta</taxon>
        <taxon>Spermatophyta</taxon>
        <taxon>Magnoliopsida</taxon>
        <taxon>eudicotyledons</taxon>
        <taxon>Gunneridae</taxon>
        <taxon>Pentapetalae</taxon>
        <taxon>asterids</taxon>
        <taxon>lamiids</taxon>
        <taxon>Lamiales</taxon>
        <taxon>Oleaceae</taxon>
        <taxon>Oleeae</taxon>
        <taxon>Olea</taxon>
    </lineage>
</organism>
<evidence type="ECO:0000259" key="2">
    <source>
        <dbReference type="Pfam" id="PF13839"/>
    </source>
</evidence>
<dbReference type="PANTHER" id="PTHR32285:SF239">
    <property type="entry name" value="PROTEIN TRICHOME BIREFRINGENCE-LIKE 34"/>
    <property type="match status" value="1"/>
</dbReference>
<dbReference type="InterPro" id="IPR029962">
    <property type="entry name" value="TBL"/>
</dbReference>
<dbReference type="EMBL" id="CACTIH010001955">
    <property type="protein sequence ID" value="CAA2969895.1"/>
    <property type="molecule type" value="Genomic_DNA"/>
</dbReference>
<evidence type="ECO:0000313" key="3">
    <source>
        <dbReference type="EMBL" id="CAA2969895.1"/>
    </source>
</evidence>
<gene>
    <name evidence="3" type="ORF">OLEA9_A013896</name>
</gene>
<feature type="domain" description="Trichome birefringence-like C-terminal" evidence="2">
    <location>
        <begin position="2"/>
        <end position="116"/>
    </location>
</feature>
<protein>
    <submittedName>
        <fullName evidence="3">Trichome birefringence-like 34</fullName>
    </submittedName>
</protein>
<dbReference type="Proteomes" id="UP000594638">
    <property type="component" value="Unassembled WGS sequence"/>
</dbReference>
<proteinExistence type="inferred from homology"/>
<dbReference type="InterPro" id="IPR026057">
    <property type="entry name" value="TBL_C"/>
</dbReference>
<dbReference type="OrthoDB" id="908724at2759"/>
<comment type="caution">
    <text evidence="3">The sequence shown here is derived from an EMBL/GenBank/DDBJ whole genome shotgun (WGS) entry which is preliminary data.</text>
</comment>
<reference evidence="3 4" key="1">
    <citation type="submission" date="2019-12" db="EMBL/GenBank/DDBJ databases">
        <authorList>
            <person name="Alioto T."/>
            <person name="Alioto T."/>
            <person name="Gomez Garrido J."/>
        </authorList>
    </citation>
    <scope>NUCLEOTIDE SEQUENCE [LARGE SCALE GENOMIC DNA]</scope>
</reference>
<keyword evidence="4" id="KW-1185">Reference proteome</keyword>
<sequence>MKDYNSTINFYWSPLLVESNCDEIINHRIGSRIVRVKAIEKHARHWTDADILVFDSFAWWLEPKMTILPDGIYKQAEMKLRGYEMALNTWSDWLDIHINRTRTKMFFMGLSPHHSSYVNYFS</sequence>
<dbReference type="Gramene" id="OE9A013896T1">
    <property type="protein sequence ID" value="OE9A013896C1"/>
    <property type="gene ID" value="OE9A013896"/>
</dbReference>
<dbReference type="GO" id="GO:0016413">
    <property type="term" value="F:O-acetyltransferase activity"/>
    <property type="evidence" value="ECO:0007669"/>
    <property type="project" value="InterPro"/>
</dbReference>
<name>A0A8S0QVP9_OLEEU</name>